<name>A0ABX0Q1W2_9GAMM</name>
<dbReference type="Gene3D" id="3.40.50.9100">
    <property type="entry name" value="Dehydroquinase, class II"/>
    <property type="match status" value="1"/>
</dbReference>
<comment type="pathway">
    <text evidence="2">Metabolic intermediate biosynthesis; chorismate biosynthesis; chorismate from D-erythrose 4-phosphate and phosphoenolpyruvate: step 3/7.</text>
</comment>
<evidence type="ECO:0000313" key="8">
    <source>
        <dbReference type="Proteomes" id="UP001429601"/>
    </source>
</evidence>
<evidence type="ECO:0000256" key="6">
    <source>
        <dbReference type="ARBA" id="ARBA00023239"/>
    </source>
</evidence>
<comment type="caution">
    <text evidence="7">The sequence shown here is derived from an EMBL/GenBank/DDBJ whole genome shotgun (WGS) entry which is preliminary data.</text>
</comment>
<evidence type="ECO:0000256" key="2">
    <source>
        <dbReference type="ARBA" id="ARBA00004902"/>
    </source>
</evidence>
<proteinExistence type="inferred from homology"/>
<accession>A0ABX0Q1W2</accession>
<keyword evidence="8" id="KW-1185">Reference proteome</keyword>
<protein>
    <recommendedName>
        <fullName evidence="5">3-dehydroquinate dehydratase</fullName>
        <ecNumber evidence="5">4.2.1.10</ecNumber>
    </recommendedName>
</protein>
<dbReference type="EC" id="4.2.1.10" evidence="5"/>
<keyword evidence="6" id="KW-0456">Lyase</keyword>
<comment type="similarity">
    <text evidence="3">Belongs to the type-II 3-dehydroquinase family.</text>
</comment>
<evidence type="ECO:0000256" key="3">
    <source>
        <dbReference type="ARBA" id="ARBA00011037"/>
    </source>
</evidence>
<reference evidence="7 8" key="1">
    <citation type="journal article" date="2011" name="Curr. Microbiol.">
        <title>Luteibacter jiangsuensis sp. nov.: a methamidophos-degrading bacterium isolated from a methamidophos-manufacturing factory.</title>
        <authorList>
            <person name="Wang L."/>
            <person name="Wang G.L."/>
            <person name="Li S.P."/>
            <person name="Jiang J.D."/>
        </authorList>
    </citation>
    <scope>NUCLEOTIDE SEQUENCE [LARGE SCALE GENOMIC DNA]</scope>
    <source>
        <strain evidence="7 8">CGMCC 1.10133</strain>
    </source>
</reference>
<dbReference type="InterPro" id="IPR036441">
    <property type="entry name" value="DHquinase_II_sf"/>
</dbReference>
<sequence>MFRLWERAQAAGVDLLWRPCSDFNELTRHLGRSPSDHADLVLLDIDANDVPVQDVAPLRDALAVLDVPYIEVHDHSDASDASALAPGHPSLVSVVVPGNTMAGYDMALSIGLRYLADETRLAA</sequence>
<evidence type="ECO:0000256" key="5">
    <source>
        <dbReference type="ARBA" id="ARBA00012060"/>
    </source>
</evidence>
<comment type="catalytic activity">
    <reaction evidence="1">
        <text>3-dehydroquinate = 3-dehydroshikimate + H2O</text>
        <dbReference type="Rhea" id="RHEA:21096"/>
        <dbReference type="ChEBI" id="CHEBI:15377"/>
        <dbReference type="ChEBI" id="CHEBI:16630"/>
        <dbReference type="ChEBI" id="CHEBI:32364"/>
        <dbReference type="EC" id="4.2.1.10"/>
    </reaction>
</comment>
<organism evidence="7 8">
    <name type="scientific">Luteibacter jiangsuensis</name>
    <dbReference type="NCBI Taxonomy" id="637577"/>
    <lineage>
        <taxon>Bacteria</taxon>
        <taxon>Pseudomonadati</taxon>
        <taxon>Pseudomonadota</taxon>
        <taxon>Gammaproteobacteria</taxon>
        <taxon>Lysobacterales</taxon>
        <taxon>Rhodanobacteraceae</taxon>
        <taxon>Luteibacter</taxon>
    </lineage>
</organism>
<dbReference type="SUPFAM" id="SSF52304">
    <property type="entry name" value="Type II 3-dehydroquinate dehydratase"/>
    <property type="match status" value="1"/>
</dbReference>
<dbReference type="RefSeq" id="WP_167123089.1">
    <property type="nucleotide sequence ID" value="NZ_JAAQQR010000001.1"/>
</dbReference>
<dbReference type="EMBL" id="JAAQQR010000001">
    <property type="protein sequence ID" value="NID03950.1"/>
    <property type="molecule type" value="Genomic_DNA"/>
</dbReference>
<evidence type="ECO:0000256" key="1">
    <source>
        <dbReference type="ARBA" id="ARBA00001864"/>
    </source>
</evidence>
<evidence type="ECO:0000256" key="4">
    <source>
        <dbReference type="ARBA" id="ARBA00011193"/>
    </source>
</evidence>
<comment type="subunit">
    <text evidence="4">Homododecamer.</text>
</comment>
<dbReference type="Proteomes" id="UP001429601">
    <property type="component" value="Unassembled WGS sequence"/>
</dbReference>
<gene>
    <name evidence="7" type="ORF">HBF26_03575</name>
</gene>
<evidence type="ECO:0000313" key="7">
    <source>
        <dbReference type="EMBL" id="NID03950.1"/>
    </source>
</evidence>